<dbReference type="EMBL" id="JBBKZT010000008">
    <property type="protein sequence ID" value="MEJ8848795.1"/>
    <property type="molecule type" value="Genomic_DNA"/>
</dbReference>
<evidence type="ECO:0000256" key="2">
    <source>
        <dbReference type="ARBA" id="ARBA00008520"/>
    </source>
</evidence>
<proteinExistence type="inferred from homology"/>
<comment type="similarity">
    <text evidence="2">Belongs to the bacterial solute-binding protein 1 family.</text>
</comment>
<evidence type="ECO:0000256" key="4">
    <source>
        <dbReference type="ARBA" id="ARBA00022729"/>
    </source>
</evidence>
<keyword evidence="4 5" id="KW-0732">Signal</keyword>
<dbReference type="Gene3D" id="3.40.190.10">
    <property type="entry name" value="Periplasmic binding protein-like II"/>
    <property type="match status" value="2"/>
</dbReference>
<evidence type="ECO:0000256" key="1">
    <source>
        <dbReference type="ARBA" id="ARBA00004418"/>
    </source>
</evidence>
<comment type="subcellular location">
    <subcellularLocation>
        <location evidence="1">Periplasm</location>
    </subcellularLocation>
</comment>
<dbReference type="PANTHER" id="PTHR43649:SF34">
    <property type="entry name" value="ABC TRANSPORTER PERIPLASMIC-BINDING PROTEIN YCJN-RELATED"/>
    <property type="match status" value="1"/>
</dbReference>
<comment type="caution">
    <text evidence="6">The sequence shown here is derived from an EMBL/GenBank/DDBJ whole genome shotgun (WGS) entry which is preliminary data.</text>
</comment>
<keyword evidence="3" id="KW-0813">Transport</keyword>
<feature type="chain" id="PRO_5046159689" evidence="5">
    <location>
        <begin position="30"/>
        <end position="446"/>
    </location>
</feature>
<dbReference type="Pfam" id="PF01547">
    <property type="entry name" value="SBP_bac_1"/>
    <property type="match status" value="1"/>
</dbReference>
<protein>
    <submittedName>
        <fullName evidence="6">Extracellular solute-binding protein</fullName>
    </submittedName>
</protein>
<name>A0ABU8WPL1_9BURK</name>
<keyword evidence="7" id="KW-1185">Reference proteome</keyword>
<dbReference type="InterPro" id="IPR006059">
    <property type="entry name" value="SBP"/>
</dbReference>
<dbReference type="SUPFAM" id="SSF53850">
    <property type="entry name" value="Periplasmic binding protein-like II"/>
    <property type="match status" value="1"/>
</dbReference>
<evidence type="ECO:0000256" key="5">
    <source>
        <dbReference type="SAM" id="SignalP"/>
    </source>
</evidence>
<sequence>MKSISKMLPGVLALATATVLGLTSANVQAQDKTITLCWAAWDPANALVELSKDFTAKSGVKMKFEFVPWTNFADRMLNELNSKGKLCDLIIGDSQWIGGSAEQGHYVKLNDFFAKEGIKMTDFAPATVVGYAEWPKNTPNYWALPAMADAVGWTYRKDWFAKPEIQAEFKGKYKRDLAPPKTWTEFKEVSEFFQGKTIDGKKVYGAYIFTERGSEGITMGVTNVLYPFGFKYEDPKKPYAMQGFVNSPDAVRGLEFYKSIYKGSTPPGLTNAYMGEGLDAFKSGQVAMMMNWFAFFPGLYKDPNVGGDKIGFFTNPSDKTKGVQLGGQGISVVSYSANRNESLQYIKWFASPEVQKKWQAIGGSSAAKAVLDDPGYPKSSPFAQAFLDSMGMVVDFWAEPSYAQLMLAMQKRTHDYVVADKGTAKEALDALVVDWGKVFKDDGKSK</sequence>
<feature type="signal peptide" evidence="5">
    <location>
        <begin position="1"/>
        <end position="29"/>
    </location>
</feature>
<evidence type="ECO:0000313" key="7">
    <source>
        <dbReference type="Proteomes" id="UP001385892"/>
    </source>
</evidence>
<evidence type="ECO:0000256" key="3">
    <source>
        <dbReference type="ARBA" id="ARBA00022448"/>
    </source>
</evidence>
<accession>A0ABU8WPL1</accession>
<gene>
    <name evidence="6" type="ORF">WKW82_19205</name>
</gene>
<dbReference type="InterPro" id="IPR050490">
    <property type="entry name" value="Bact_solute-bd_prot1"/>
</dbReference>
<dbReference type="PANTHER" id="PTHR43649">
    <property type="entry name" value="ARABINOSE-BINDING PROTEIN-RELATED"/>
    <property type="match status" value="1"/>
</dbReference>
<dbReference type="Proteomes" id="UP001385892">
    <property type="component" value="Unassembled WGS sequence"/>
</dbReference>
<reference evidence="6 7" key="1">
    <citation type="submission" date="2024-03" db="EMBL/GenBank/DDBJ databases">
        <title>Novel species of the genus Variovorax.</title>
        <authorList>
            <person name="Liu Q."/>
            <person name="Xin Y.-H."/>
        </authorList>
    </citation>
    <scope>NUCLEOTIDE SEQUENCE [LARGE SCALE GENOMIC DNA]</scope>
    <source>
        <strain evidence="6 7">KACC 18900</strain>
    </source>
</reference>
<evidence type="ECO:0000313" key="6">
    <source>
        <dbReference type="EMBL" id="MEJ8848795.1"/>
    </source>
</evidence>
<organism evidence="6 7">
    <name type="scientific">Variovorax rhizosphaerae</name>
    <dbReference type="NCBI Taxonomy" id="1836200"/>
    <lineage>
        <taxon>Bacteria</taxon>
        <taxon>Pseudomonadati</taxon>
        <taxon>Pseudomonadota</taxon>
        <taxon>Betaproteobacteria</taxon>
        <taxon>Burkholderiales</taxon>
        <taxon>Comamonadaceae</taxon>
        <taxon>Variovorax</taxon>
    </lineage>
</organism>